<protein>
    <submittedName>
        <fullName evidence="2">Fimbrial protein</fullName>
    </submittedName>
</protein>
<dbReference type="InterPro" id="IPR050263">
    <property type="entry name" value="Bact_Fimbrial_Adh_Pro"/>
</dbReference>
<dbReference type="PANTHER" id="PTHR33420:SF12">
    <property type="entry name" value="FIMBRIN-LIKE PROTEIN FIMI-RELATED"/>
    <property type="match status" value="1"/>
</dbReference>
<dbReference type="Gene3D" id="2.60.40.1090">
    <property type="entry name" value="Fimbrial-type adhesion domain"/>
    <property type="match status" value="1"/>
</dbReference>
<dbReference type="InterPro" id="IPR036937">
    <property type="entry name" value="Adhesion_dom_fimbrial_sf"/>
</dbReference>
<dbReference type="GO" id="GO:0009289">
    <property type="term" value="C:pilus"/>
    <property type="evidence" value="ECO:0007669"/>
    <property type="project" value="InterPro"/>
</dbReference>
<organism evidence="2 3">
    <name type="scientific">Proteus penneri</name>
    <dbReference type="NCBI Taxonomy" id="102862"/>
    <lineage>
        <taxon>Bacteria</taxon>
        <taxon>Pseudomonadati</taxon>
        <taxon>Pseudomonadota</taxon>
        <taxon>Gammaproteobacteria</taxon>
        <taxon>Enterobacterales</taxon>
        <taxon>Morganellaceae</taxon>
        <taxon>Proteus</taxon>
    </lineage>
</organism>
<evidence type="ECO:0000313" key="2">
    <source>
        <dbReference type="EMBL" id="CRL59239.1"/>
    </source>
</evidence>
<dbReference type="AlphaFoldDB" id="A0A0G4Q0R8"/>
<gene>
    <name evidence="2" type="ORF">BN1804_00331</name>
</gene>
<dbReference type="EMBL" id="CVRY01000001">
    <property type="protein sequence ID" value="CRL59239.1"/>
    <property type="molecule type" value="Genomic_DNA"/>
</dbReference>
<name>A0A0G4Q0R8_9GAMM</name>
<feature type="signal peptide" evidence="1">
    <location>
        <begin position="1"/>
        <end position="24"/>
    </location>
</feature>
<dbReference type="RefSeq" id="WP_072062730.1">
    <property type="nucleotide sequence ID" value="NZ_CVRY01000001.1"/>
</dbReference>
<proteinExistence type="predicted"/>
<dbReference type="InterPro" id="IPR008966">
    <property type="entry name" value="Adhesion_dom_sf"/>
</dbReference>
<keyword evidence="1" id="KW-0732">Signal</keyword>
<evidence type="ECO:0000256" key="1">
    <source>
        <dbReference type="SAM" id="SignalP"/>
    </source>
</evidence>
<dbReference type="Proteomes" id="UP000183920">
    <property type="component" value="Unassembled WGS sequence"/>
</dbReference>
<reference evidence="3" key="1">
    <citation type="submission" date="2015-06" db="EMBL/GenBank/DDBJ databases">
        <authorList>
            <person name="Urmite Genomes"/>
        </authorList>
    </citation>
    <scope>NUCLEOTIDE SEQUENCE [LARGE SCALE GENOMIC DNA]</scope>
    <source>
        <strain evidence="3">CSUR P1867</strain>
    </source>
</reference>
<accession>A0A0G4Q0R8</accession>
<dbReference type="PANTHER" id="PTHR33420">
    <property type="entry name" value="FIMBRIAL SUBUNIT ELFA-RELATED"/>
    <property type="match status" value="1"/>
</dbReference>
<dbReference type="SUPFAM" id="SSF49401">
    <property type="entry name" value="Bacterial adhesins"/>
    <property type="match status" value="1"/>
</dbReference>
<evidence type="ECO:0000313" key="3">
    <source>
        <dbReference type="Proteomes" id="UP000183920"/>
    </source>
</evidence>
<feature type="chain" id="PRO_5005195769" evidence="1">
    <location>
        <begin position="25"/>
        <end position="183"/>
    </location>
</feature>
<dbReference type="GO" id="GO:0043709">
    <property type="term" value="P:cell adhesion involved in single-species biofilm formation"/>
    <property type="evidence" value="ECO:0007669"/>
    <property type="project" value="TreeGrafter"/>
</dbReference>
<sequence precursor="true">MSLIKKVAPFIVLSGFMVAGNAFAATQGTTVSFEALIRAASCDVSSTTEGSKIDWGTFTSDEVSGKNVGDQLGDNKTFNLELSNCTAALTTGETINLYARGNKSNFDSEMFANATAASLAVKLLATASNTLVKPNVETGLTLGQEIIKDGTGRIPMTAGLYLTNGAVTSDELKVPVTFTVAYN</sequence>